<comment type="caution">
    <text evidence="4">The sequence shown here is derived from an EMBL/GenBank/DDBJ whole genome shotgun (WGS) entry which is preliminary data.</text>
</comment>
<evidence type="ECO:0000313" key="4">
    <source>
        <dbReference type="EMBL" id="MEY1662875.1"/>
    </source>
</evidence>
<keyword evidence="3" id="KW-0460">Magnesium</keyword>
<dbReference type="Proteomes" id="UP001562065">
    <property type="component" value="Unassembled WGS sequence"/>
</dbReference>
<dbReference type="NCBIfam" id="TIGR01490">
    <property type="entry name" value="HAD-SF-IB-hyp1"/>
    <property type="match status" value="1"/>
</dbReference>
<dbReference type="RefSeq" id="WP_369456147.1">
    <property type="nucleotide sequence ID" value="NZ_JBGCUO010000002.1"/>
</dbReference>
<dbReference type="InterPro" id="IPR050582">
    <property type="entry name" value="HAD-like_SerB"/>
</dbReference>
<dbReference type="CDD" id="cd02612">
    <property type="entry name" value="HAD_PGPPase"/>
    <property type="match status" value="1"/>
</dbReference>
<keyword evidence="1" id="KW-0479">Metal-binding</keyword>
<dbReference type="InterPro" id="IPR023214">
    <property type="entry name" value="HAD_sf"/>
</dbReference>
<dbReference type="NCBIfam" id="TIGR01488">
    <property type="entry name" value="HAD-SF-IB"/>
    <property type="match status" value="1"/>
</dbReference>
<reference evidence="4 5" key="1">
    <citation type="submission" date="2024-07" db="EMBL/GenBank/DDBJ databases">
        <authorList>
            <person name="Ren Q."/>
        </authorList>
    </citation>
    <scope>NUCLEOTIDE SEQUENCE [LARGE SCALE GENOMIC DNA]</scope>
    <source>
        <strain evidence="4 5">REN37</strain>
    </source>
</reference>
<proteinExistence type="predicted"/>
<dbReference type="GO" id="GO:0016787">
    <property type="term" value="F:hydrolase activity"/>
    <property type="evidence" value="ECO:0007669"/>
    <property type="project" value="UniProtKB-KW"/>
</dbReference>
<dbReference type="PANTHER" id="PTHR43344">
    <property type="entry name" value="PHOSPHOSERINE PHOSPHATASE"/>
    <property type="match status" value="1"/>
</dbReference>
<accession>A0ABV4AJS9</accession>
<organism evidence="4 5">
    <name type="scientific">Isoalcanivorax beigongshangi</name>
    <dbReference type="NCBI Taxonomy" id="3238810"/>
    <lineage>
        <taxon>Bacteria</taxon>
        <taxon>Pseudomonadati</taxon>
        <taxon>Pseudomonadota</taxon>
        <taxon>Gammaproteobacteria</taxon>
        <taxon>Oceanospirillales</taxon>
        <taxon>Alcanivoracaceae</taxon>
        <taxon>Isoalcanivorax</taxon>
    </lineage>
</organism>
<sequence length="218" mass="24717">MTLAIFDLDNTLIGGDSDHLWGDYLVARGIIDAGDYKARNDQFYQDYLNGSLDQMAYLRFAMAVLTQHPLEQLHQWRAEFMRDELSKILLPKASALLQWHREQGHFLLIITATNDFVTAPIAELLGVDHMLATESELRDGRYTGEIVGVPCFQDGKIHNLNAWLATTDHTLDGAWFYSDSRNDLPLLEVVDHPVAVDPDDHLRAVANERGWSVISLRD</sequence>
<dbReference type="InterPro" id="IPR036412">
    <property type="entry name" value="HAD-like_sf"/>
</dbReference>
<evidence type="ECO:0000256" key="3">
    <source>
        <dbReference type="ARBA" id="ARBA00022842"/>
    </source>
</evidence>
<keyword evidence="5" id="KW-1185">Reference proteome</keyword>
<evidence type="ECO:0000256" key="2">
    <source>
        <dbReference type="ARBA" id="ARBA00022801"/>
    </source>
</evidence>
<gene>
    <name evidence="4" type="ORF">AB5I84_12005</name>
</gene>
<keyword evidence="2 4" id="KW-0378">Hydrolase</keyword>
<dbReference type="Gene3D" id="1.20.1440.100">
    <property type="entry name" value="SG protein - dephosphorylation function"/>
    <property type="match status" value="1"/>
</dbReference>
<name>A0ABV4AJS9_9GAMM</name>
<dbReference type="InterPro" id="IPR006385">
    <property type="entry name" value="HAD_hydro_SerB1"/>
</dbReference>
<dbReference type="Gene3D" id="3.40.50.1000">
    <property type="entry name" value="HAD superfamily/HAD-like"/>
    <property type="match status" value="1"/>
</dbReference>
<dbReference type="EMBL" id="JBGCUO010000002">
    <property type="protein sequence ID" value="MEY1662875.1"/>
    <property type="molecule type" value="Genomic_DNA"/>
</dbReference>
<evidence type="ECO:0000313" key="5">
    <source>
        <dbReference type="Proteomes" id="UP001562065"/>
    </source>
</evidence>
<evidence type="ECO:0000256" key="1">
    <source>
        <dbReference type="ARBA" id="ARBA00022723"/>
    </source>
</evidence>
<dbReference type="SUPFAM" id="SSF56784">
    <property type="entry name" value="HAD-like"/>
    <property type="match status" value="1"/>
</dbReference>
<protein>
    <submittedName>
        <fullName evidence="4">HAD family hydrolase</fullName>
    </submittedName>
</protein>
<dbReference type="PANTHER" id="PTHR43344:SF13">
    <property type="entry name" value="PHOSPHATASE RV3661-RELATED"/>
    <property type="match status" value="1"/>
</dbReference>
<dbReference type="Pfam" id="PF12710">
    <property type="entry name" value="HAD"/>
    <property type="match status" value="1"/>
</dbReference>